<evidence type="ECO:0000259" key="1">
    <source>
        <dbReference type="Pfam" id="PF01863"/>
    </source>
</evidence>
<comment type="caution">
    <text evidence="2">The sequence shown here is derived from an EMBL/GenBank/DDBJ whole genome shotgun (WGS) entry which is preliminary data.</text>
</comment>
<gene>
    <name evidence="2" type="ORF">FSZ31_01295</name>
</gene>
<dbReference type="PANTHER" id="PTHR30399">
    <property type="entry name" value="UNCHARACTERIZED PROTEIN YGJP"/>
    <property type="match status" value="1"/>
</dbReference>
<dbReference type="CDD" id="cd07344">
    <property type="entry name" value="M48_yhfN_like"/>
    <property type="match status" value="1"/>
</dbReference>
<name>A0A5C6ULP2_9SPHN</name>
<evidence type="ECO:0000313" key="3">
    <source>
        <dbReference type="Proteomes" id="UP000321129"/>
    </source>
</evidence>
<dbReference type="OrthoDB" id="9795402at2"/>
<feature type="domain" description="YgjP-like metallopeptidase" evidence="1">
    <location>
        <begin position="51"/>
        <end position="247"/>
    </location>
</feature>
<evidence type="ECO:0000313" key="2">
    <source>
        <dbReference type="EMBL" id="TXC73424.1"/>
    </source>
</evidence>
<dbReference type="InterPro" id="IPR002725">
    <property type="entry name" value="YgjP-like_metallopeptidase"/>
</dbReference>
<sequence length="257" mass="28507">MRITLSIFRSNSGRSDAAATTDAALACYVTGPCGTDWPLRLVVHPRARRLRLACDPVRGEFRLTVPPRMAQRKAIAWADGHRGWAREQAGKGGAPESVDNGSAIPFCGGEIVIAWDPAYPRAARRVGDELQLGGPREAIARRVERWLKDQARTIMTRETHEYATRGGLVCESVSIGDPRSRWGSCSARGTIRYNWRLIMAPETVRRATVAHEVAHLGHLDHSARFHALHAALFEGDPVAARAWLRAHGQQLRRLRFA</sequence>
<dbReference type="Gene3D" id="3.30.2010.10">
    <property type="entry name" value="Metalloproteases ('zincins'), catalytic domain"/>
    <property type="match status" value="1"/>
</dbReference>
<dbReference type="Proteomes" id="UP000321129">
    <property type="component" value="Unassembled WGS sequence"/>
</dbReference>
<proteinExistence type="predicted"/>
<protein>
    <submittedName>
        <fullName evidence="2">M48 family metallopeptidase</fullName>
    </submittedName>
</protein>
<dbReference type="InterPro" id="IPR053136">
    <property type="entry name" value="UTP_pyrophosphatase-like"/>
</dbReference>
<organism evidence="2 3">
    <name type="scientific">Flavisphingopyxis soli</name>
    <dbReference type="NCBI Taxonomy" id="2601267"/>
    <lineage>
        <taxon>Bacteria</taxon>
        <taxon>Pseudomonadati</taxon>
        <taxon>Pseudomonadota</taxon>
        <taxon>Alphaproteobacteria</taxon>
        <taxon>Sphingomonadales</taxon>
        <taxon>Sphingopyxidaceae</taxon>
        <taxon>Flavisphingopyxis</taxon>
    </lineage>
</organism>
<keyword evidence="3" id="KW-1185">Reference proteome</keyword>
<dbReference type="PANTHER" id="PTHR30399:SF1">
    <property type="entry name" value="UTP PYROPHOSPHATASE"/>
    <property type="match status" value="1"/>
</dbReference>
<reference evidence="2 3" key="1">
    <citation type="submission" date="2019-08" db="EMBL/GenBank/DDBJ databases">
        <title>Sphingorhabdus soil sp. nov., isolated from arctic soil.</title>
        <authorList>
            <person name="Liu Y."/>
        </authorList>
    </citation>
    <scope>NUCLEOTIDE SEQUENCE [LARGE SCALE GENOMIC DNA]</scope>
    <source>
        <strain evidence="2 3">D-2Q-5-6</strain>
    </source>
</reference>
<dbReference type="AlphaFoldDB" id="A0A5C6ULP2"/>
<dbReference type="RefSeq" id="WP_147121260.1">
    <property type="nucleotide sequence ID" value="NZ_VOPY01000001.1"/>
</dbReference>
<dbReference type="EMBL" id="VOPY01000001">
    <property type="protein sequence ID" value="TXC73424.1"/>
    <property type="molecule type" value="Genomic_DNA"/>
</dbReference>
<dbReference type="Pfam" id="PF01863">
    <property type="entry name" value="YgjP-like"/>
    <property type="match status" value="1"/>
</dbReference>
<accession>A0A5C6ULP2</accession>